<dbReference type="Gramene" id="Mp1g19090.1">
    <property type="protein sequence ID" value="Mp1g19090.1.cds1"/>
    <property type="gene ID" value="Mp1g19090"/>
</dbReference>
<dbReference type="Proteomes" id="UP000244005">
    <property type="component" value="Unassembled WGS sequence"/>
</dbReference>
<evidence type="ECO:0000256" key="1">
    <source>
        <dbReference type="SAM" id="MobiDB-lite"/>
    </source>
</evidence>
<feature type="region of interest" description="Disordered" evidence="1">
    <location>
        <begin position="1"/>
        <end position="22"/>
    </location>
</feature>
<evidence type="ECO:0000313" key="2">
    <source>
        <dbReference type="EMBL" id="PTQ50218.1"/>
    </source>
</evidence>
<keyword evidence="3" id="KW-1185">Reference proteome</keyword>
<sequence>MEPEEGLGFISQSESQMTRTRRRVHDDFLPSVRDIYVPKYDTVHCLLDASGSYLPHEGRIEKTSRLRVEGKFDLAPQIGKKSVELEHMGDPIDAGDVASKQEVPICVSNSYRTRRPHF</sequence>
<gene>
    <name evidence="2" type="ORF">MARPO_0001s0247</name>
</gene>
<dbReference type="EMBL" id="KZ772673">
    <property type="protein sequence ID" value="PTQ50218.1"/>
    <property type="molecule type" value="Genomic_DNA"/>
</dbReference>
<reference evidence="3" key="1">
    <citation type="journal article" date="2017" name="Cell">
        <title>Insights into land plant evolution garnered from the Marchantia polymorpha genome.</title>
        <authorList>
            <person name="Bowman J.L."/>
            <person name="Kohchi T."/>
            <person name="Yamato K.T."/>
            <person name="Jenkins J."/>
            <person name="Shu S."/>
            <person name="Ishizaki K."/>
            <person name="Yamaoka S."/>
            <person name="Nishihama R."/>
            <person name="Nakamura Y."/>
            <person name="Berger F."/>
            <person name="Adam C."/>
            <person name="Aki S.S."/>
            <person name="Althoff F."/>
            <person name="Araki T."/>
            <person name="Arteaga-Vazquez M.A."/>
            <person name="Balasubrmanian S."/>
            <person name="Barry K."/>
            <person name="Bauer D."/>
            <person name="Boehm C.R."/>
            <person name="Briginshaw L."/>
            <person name="Caballero-Perez J."/>
            <person name="Catarino B."/>
            <person name="Chen F."/>
            <person name="Chiyoda S."/>
            <person name="Chovatia M."/>
            <person name="Davies K.M."/>
            <person name="Delmans M."/>
            <person name="Demura T."/>
            <person name="Dierschke T."/>
            <person name="Dolan L."/>
            <person name="Dorantes-Acosta A.E."/>
            <person name="Eklund D.M."/>
            <person name="Florent S.N."/>
            <person name="Flores-Sandoval E."/>
            <person name="Fujiyama A."/>
            <person name="Fukuzawa H."/>
            <person name="Galik B."/>
            <person name="Grimanelli D."/>
            <person name="Grimwood J."/>
            <person name="Grossniklaus U."/>
            <person name="Hamada T."/>
            <person name="Haseloff J."/>
            <person name="Hetherington A.J."/>
            <person name="Higo A."/>
            <person name="Hirakawa Y."/>
            <person name="Hundley H.N."/>
            <person name="Ikeda Y."/>
            <person name="Inoue K."/>
            <person name="Inoue S.I."/>
            <person name="Ishida S."/>
            <person name="Jia Q."/>
            <person name="Kakita M."/>
            <person name="Kanazawa T."/>
            <person name="Kawai Y."/>
            <person name="Kawashima T."/>
            <person name="Kennedy M."/>
            <person name="Kinose K."/>
            <person name="Kinoshita T."/>
            <person name="Kohara Y."/>
            <person name="Koide E."/>
            <person name="Komatsu K."/>
            <person name="Kopischke S."/>
            <person name="Kubo M."/>
            <person name="Kyozuka J."/>
            <person name="Lagercrantz U."/>
            <person name="Lin S.S."/>
            <person name="Lindquist E."/>
            <person name="Lipzen A.M."/>
            <person name="Lu C.W."/>
            <person name="De Luna E."/>
            <person name="Martienssen R.A."/>
            <person name="Minamino N."/>
            <person name="Mizutani M."/>
            <person name="Mizutani M."/>
            <person name="Mochizuki N."/>
            <person name="Monte I."/>
            <person name="Mosher R."/>
            <person name="Nagasaki H."/>
            <person name="Nakagami H."/>
            <person name="Naramoto S."/>
            <person name="Nishitani K."/>
            <person name="Ohtani M."/>
            <person name="Okamoto T."/>
            <person name="Okumura M."/>
            <person name="Phillips J."/>
            <person name="Pollak B."/>
            <person name="Reinders A."/>
            <person name="Rovekamp M."/>
            <person name="Sano R."/>
            <person name="Sawa S."/>
            <person name="Schmid M.W."/>
            <person name="Shirakawa M."/>
            <person name="Solano R."/>
            <person name="Spunde A."/>
            <person name="Suetsugu N."/>
            <person name="Sugano S."/>
            <person name="Sugiyama A."/>
            <person name="Sun R."/>
            <person name="Suzuki Y."/>
            <person name="Takenaka M."/>
            <person name="Takezawa D."/>
            <person name="Tomogane H."/>
            <person name="Tsuzuki M."/>
            <person name="Ueda T."/>
            <person name="Umeda M."/>
            <person name="Ward J.M."/>
            <person name="Watanabe Y."/>
            <person name="Yazaki K."/>
            <person name="Yokoyama R."/>
            <person name="Yoshitake Y."/>
            <person name="Yotsui I."/>
            <person name="Zachgo S."/>
            <person name="Schmutz J."/>
        </authorList>
    </citation>
    <scope>NUCLEOTIDE SEQUENCE [LARGE SCALE GENOMIC DNA]</scope>
    <source>
        <strain evidence="3">Tak-1</strain>
    </source>
</reference>
<name>A0A2R6XVT4_MARPO</name>
<protein>
    <submittedName>
        <fullName evidence="2">Uncharacterized protein</fullName>
    </submittedName>
</protein>
<organism evidence="2 3">
    <name type="scientific">Marchantia polymorpha</name>
    <name type="common">Common liverwort</name>
    <name type="synonym">Marchantia aquatica</name>
    <dbReference type="NCBI Taxonomy" id="3197"/>
    <lineage>
        <taxon>Eukaryota</taxon>
        <taxon>Viridiplantae</taxon>
        <taxon>Streptophyta</taxon>
        <taxon>Embryophyta</taxon>
        <taxon>Marchantiophyta</taxon>
        <taxon>Marchantiopsida</taxon>
        <taxon>Marchantiidae</taxon>
        <taxon>Marchantiales</taxon>
        <taxon>Marchantiaceae</taxon>
        <taxon>Marchantia</taxon>
    </lineage>
</organism>
<accession>A0A2R6XVT4</accession>
<dbReference type="AlphaFoldDB" id="A0A2R6XVT4"/>
<evidence type="ECO:0000313" key="3">
    <source>
        <dbReference type="Proteomes" id="UP000244005"/>
    </source>
</evidence>
<proteinExistence type="predicted"/>